<keyword evidence="7 8" id="KW-0472">Membrane</keyword>
<dbReference type="SUPFAM" id="SSF161098">
    <property type="entry name" value="MetI-like"/>
    <property type="match status" value="2"/>
</dbReference>
<organism evidence="10">
    <name type="scientific">Nakamurella sp. A5-74</name>
    <dbReference type="NCBI Taxonomy" id="3158264"/>
    <lineage>
        <taxon>Bacteria</taxon>
        <taxon>Bacillati</taxon>
        <taxon>Actinomycetota</taxon>
        <taxon>Actinomycetes</taxon>
        <taxon>Nakamurellales</taxon>
        <taxon>Nakamurellaceae</taxon>
        <taxon>Nakamurella</taxon>
    </lineage>
</organism>
<feature type="domain" description="ABC transmembrane type-1" evidence="9">
    <location>
        <begin position="79"/>
        <end position="274"/>
    </location>
</feature>
<keyword evidence="6 8" id="KW-1133">Transmembrane helix</keyword>
<evidence type="ECO:0000256" key="2">
    <source>
        <dbReference type="ARBA" id="ARBA00022448"/>
    </source>
</evidence>
<name>A0AAU8DPP0_9ACTN</name>
<dbReference type="CDD" id="cd06261">
    <property type="entry name" value="TM_PBP2"/>
    <property type="match status" value="2"/>
</dbReference>
<feature type="transmembrane region" description="Helical" evidence="8">
    <location>
        <begin position="253"/>
        <end position="277"/>
    </location>
</feature>
<keyword evidence="2 8" id="KW-0813">Transport</keyword>
<dbReference type="PANTHER" id="PTHR43357">
    <property type="entry name" value="INNER MEMBRANE ABC TRANSPORTER PERMEASE PROTEIN YDCV"/>
    <property type="match status" value="1"/>
</dbReference>
<feature type="transmembrane region" description="Helical" evidence="8">
    <location>
        <begin position="491"/>
        <end position="514"/>
    </location>
</feature>
<dbReference type="GO" id="GO:0005886">
    <property type="term" value="C:plasma membrane"/>
    <property type="evidence" value="ECO:0007669"/>
    <property type="project" value="UniProtKB-SubCell"/>
</dbReference>
<dbReference type="GO" id="GO:0055085">
    <property type="term" value="P:transmembrane transport"/>
    <property type="evidence" value="ECO:0007669"/>
    <property type="project" value="InterPro"/>
</dbReference>
<dbReference type="RefSeq" id="WP_353648457.1">
    <property type="nucleotide sequence ID" value="NZ_CP159218.1"/>
</dbReference>
<dbReference type="EMBL" id="CP159218">
    <property type="protein sequence ID" value="XCG62842.1"/>
    <property type="molecule type" value="Genomic_DNA"/>
</dbReference>
<feature type="transmembrane region" description="Helical" evidence="8">
    <location>
        <begin position="366"/>
        <end position="385"/>
    </location>
</feature>
<evidence type="ECO:0000256" key="8">
    <source>
        <dbReference type="RuleBase" id="RU363032"/>
    </source>
</evidence>
<dbReference type="Pfam" id="PF00528">
    <property type="entry name" value="BPD_transp_1"/>
    <property type="match status" value="2"/>
</dbReference>
<evidence type="ECO:0000256" key="5">
    <source>
        <dbReference type="ARBA" id="ARBA00022692"/>
    </source>
</evidence>
<evidence type="ECO:0000256" key="3">
    <source>
        <dbReference type="ARBA" id="ARBA00022475"/>
    </source>
</evidence>
<feature type="transmembrane region" description="Helical" evidence="8">
    <location>
        <begin position="200"/>
        <end position="233"/>
    </location>
</feature>
<protein>
    <submittedName>
        <fullName evidence="10">Iron ABC transporter permease</fullName>
    </submittedName>
</protein>
<dbReference type="InterPro" id="IPR000515">
    <property type="entry name" value="MetI-like"/>
</dbReference>
<feature type="transmembrane region" description="Helical" evidence="8">
    <location>
        <begin position="28"/>
        <end position="47"/>
    </location>
</feature>
<feature type="transmembrane region" description="Helical" evidence="8">
    <location>
        <begin position="436"/>
        <end position="458"/>
    </location>
</feature>
<dbReference type="PROSITE" id="PS50928">
    <property type="entry name" value="ABC_TM1"/>
    <property type="match status" value="2"/>
</dbReference>
<keyword evidence="5 8" id="KW-0812">Transmembrane</keyword>
<evidence type="ECO:0000313" key="10">
    <source>
        <dbReference type="EMBL" id="XCG62842.1"/>
    </source>
</evidence>
<evidence type="ECO:0000259" key="9">
    <source>
        <dbReference type="PROSITE" id="PS50928"/>
    </source>
</evidence>
<keyword evidence="4" id="KW-0997">Cell inner membrane</keyword>
<sequence>MSALAGTLERARPPVGLPPSGSRRATGLMVLAALPVAALGLFFLYPVGTLLGRGLLEDGSWQLGAFGEVLGRSRIRQILWFTVWQAAASAGLCLLLGIPGAYVLYRCSFRGRGVVRALVTIPFVLPTVVVGLAFRTLFADDGPLGSWGWDGTVGAILAAHVFLNYVVVVRTVGASWAGLDDREVLAARSLGAGPVRAFATVTLPALMPAVLGAASMVFLFCATSFGIMLVMGGGRYRTLETEIYRQTVVIFDLRTAAVLSVVQIVAVAVLLAITGLLRSRAEATWRTASTLRRGITRGAVPAVLITAVTVLAMVVPIAVLVVRSLRTQTSTGAGWGLDNYRALGTLGADNIMLVPVTTALGNSLRAAVFAAIGALVVGLAVSALLARRPRSTAGRRLLSSVDAVMMLPLGVSAVTVGFGFLIAFDSAPLDWRGQPWLVPVAQGLVAMPLVVRMILPVLRSTDDRLRQAAAVLGSSPLRVWRDVDLPIVSRALAGAAAFAFVIAMGEFGASSFLATPQNPTLPVVIGRLISRPGAANTGTALAAATVLAVTCVLAVLLVESLVRRGDRRNAADHLGGF</sequence>
<comment type="similarity">
    <text evidence="8">Belongs to the binding-protein-dependent transport system permease family.</text>
</comment>
<evidence type="ECO:0000256" key="6">
    <source>
        <dbReference type="ARBA" id="ARBA00022989"/>
    </source>
</evidence>
<feature type="transmembrane region" description="Helical" evidence="8">
    <location>
        <begin position="298"/>
        <end position="322"/>
    </location>
</feature>
<evidence type="ECO:0000256" key="4">
    <source>
        <dbReference type="ARBA" id="ARBA00022519"/>
    </source>
</evidence>
<reference evidence="10" key="1">
    <citation type="submission" date="2024-05" db="EMBL/GenBank/DDBJ databases">
        <authorList>
            <person name="Cai S.Y."/>
            <person name="Jin L.M."/>
            <person name="Li H.R."/>
        </authorList>
    </citation>
    <scope>NUCLEOTIDE SEQUENCE</scope>
    <source>
        <strain evidence="10">A5-74</strain>
    </source>
</reference>
<comment type="subcellular location">
    <subcellularLocation>
        <location evidence="1">Cell inner membrane</location>
        <topology evidence="1">Multi-pass membrane protein</topology>
    </subcellularLocation>
    <subcellularLocation>
        <location evidence="8">Cell membrane</location>
        <topology evidence="8">Multi-pass membrane protein</topology>
    </subcellularLocation>
</comment>
<feature type="transmembrane region" description="Helical" evidence="8">
    <location>
        <begin position="117"/>
        <end position="137"/>
    </location>
</feature>
<evidence type="ECO:0000256" key="7">
    <source>
        <dbReference type="ARBA" id="ARBA00023136"/>
    </source>
</evidence>
<dbReference type="AlphaFoldDB" id="A0AAU8DPP0"/>
<dbReference type="PANTHER" id="PTHR43357:SF4">
    <property type="entry name" value="INNER MEMBRANE ABC TRANSPORTER PERMEASE PROTEIN YDCV"/>
    <property type="match status" value="1"/>
</dbReference>
<feature type="transmembrane region" description="Helical" evidence="8">
    <location>
        <begin position="78"/>
        <end position="105"/>
    </location>
</feature>
<gene>
    <name evidence="10" type="ORF">ABLG96_16700</name>
</gene>
<feature type="transmembrane region" description="Helical" evidence="8">
    <location>
        <begin position="534"/>
        <end position="558"/>
    </location>
</feature>
<keyword evidence="3" id="KW-1003">Cell membrane</keyword>
<dbReference type="Gene3D" id="1.10.3720.10">
    <property type="entry name" value="MetI-like"/>
    <property type="match status" value="2"/>
</dbReference>
<dbReference type="InterPro" id="IPR035906">
    <property type="entry name" value="MetI-like_sf"/>
</dbReference>
<feature type="transmembrane region" description="Helical" evidence="8">
    <location>
        <begin position="157"/>
        <end position="179"/>
    </location>
</feature>
<accession>A0AAU8DPP0</accession>
<proteinExistence type="inferred from homology"/>
<evidence type="ECO:0000256" key="1">
    <source>
        <dbReference type="ARBA" id="ARBA00004429"/>
    </source>
</evidence>
<feature type="transmembrane region" description="Helical" evidence="8">
    <location>
        <begin position="397"/>
        <end position="424"/>
    </location>
</feature>
<feature type="domain" description="ABC transmembrane type-1" evidence="9">
    <location>
        <begin position="360"/>
        <end position="558"/>
    </location>
</feature>